<proteinExistence type="predicted"/>
<dbReference type="OrthoDB" id="6249707at2"/>
<accession>A0A240EM98</accession>
<dbReference type="AlphaFoldDB" id="A0A240EM98"/>
<protein>
    <recommendedName>
        <fullName evidence="3">DNA polymerase III subunit beta</fullName>
    </recommendedName>
</protein>
<reference evidence="2" key="1">
    <citation type="submission" date="2016-06" db="EMBL/GenBank/DDBJ databases">
        <authorList>
            <person name="Rodrigo-Torres L."/>
            <person name="Arahal R.D."/>
            <person name="Lucena T."/>
        </authorList>
    </citation>
    <scope>NUCLEOTIDE SEQUENCE [LARGE SCALE GENOMIC DNA]</scope>
    <source>
        <strain evidence="2">CECT8203</strain>
    </source>
</reference>
<name>A0A240EM98_9VIBR</name>
<evidence type="ECO:0008006" key="3">
    <source>
        <dbReference type="Google" id="ProtNLM"/>
    </source>
</evidence>
<dbReference type="Proteomes" id="UP000219336">
    <property type="component" value="Unassembled WGS sequence"/>
</dbReference>
<organism evidence="1 2">
    <name type="scientific">Vibrio thalassae</name>
    <dbReference type="NCBI Taxonomy" id="1243014"/>
    <lineage>
        <taxon>Bacteria</taxon>
        <taxon>Pseudomonadati</taxon>
        <taxon>Pseudomonadota</taxon>
        <taxon>Gammaproteobacteria</taxon>
        <taxon>Vibrionales</taxon>
        <taxon>Vibrionaceae</taxon>
        <taxon>Vibrio</taxon>
    </lineage>
</organism>
<keyword evidence="2" id="KW-1185">Reference proteome</keyword>
<sequence length="417" mass="47540">MPLLAFESHHHQDIDYLLAPIKSGDSKAYLTCNITKEYCQIIGGTQDYPQMVTLPVDNTWKLKPGQWSMSASSFKEYWNKKKSLTDANKRSELEVNYDEDRRYPTLRALTVDDALIYIRTKEASAAHLDFLAFSQADAHDRFQVDDIKTLLDIADIYRPFDAFEINKQQGTITTECDQQKLSHALPERIEPACDLMLNHESAAQLAHLCETTTTKAIQIYTDDERAIFSDGNRMLSSSLLSLQAYKQRQIVKYKKELRLIIEIAGFNDQVRSYQSIALLKQSNEALLYVDKQCVMLASLVPETGENRFLKVKDIKVTQPTVYRINLSELSKIPIKDITSMDSVKVQMLKSPQGDYKLGFYNEKNKDHPYQSVHDVAPAPDRFADTLQAKEILERKQRESGGACSIEAQGDLLGYDDE</sequence>
<evidence type="ECO:0000313" key="2">
    <source>
        <dbReference type="Proteomes" id="UP000219336"/>
    </source>
</evidence>
<gene>
    <name evidence="1" type="ORF">VTH8203_03392</name>
</gene>
<dbReference type="EMBL" id="OANU01000073">
    <property type="protein sequence ID" value="SNX49744.1"/>
    <property type="molecule type" value="Genomic_DNA"/>
</dbReference>
<evidence type="ECO:0000313" key="1">
    <source>
        <dbReference type="EMBL" id="SNX49744.1"/>
    </source>
</evidence>
<dbReference type="RefSeq" id="WP_096994747.1">
    <property type="nucleotide sequence ID" value="NZ_JBHSII010000001.1"/>
</dbReference>